<dbReference type="Gene3D" id="3.40.50.2000">
    <property type="entry name" value="Glycogen Phosphorylase B"/>
    <property type="match status" value="2"/>
</dbReference>
<keyword evidence="7" id="KW-1185">Reference proteome</keyword>
<gene>
    <name evidence="6" type="ORF">V6N12_016445</name>
</gene>
<dbReference type="PROSITE" id="PS00375">
    <property type="entry name" value="UDPGT"/>
    <property type="match status" value="1"/>
</dbReference>
<evidence type="ECO:0000256" key="4">
    <source>
        <dbReference type="RuleBase" id="RU003718"/>
    </source>
</evidence>
<dbReference type="CDD" id="cd03784">
    <property type="entry name" value="GT1_Gtf-like"/>
    <property type="match status" value="1"/>
</dbReference>
<dbReference type="InterPro" id="IPR035595">
    <property type="entry name" value="UDP_glycos_trans_CS"/>
</dbReference>
<dbReference type="Pfam" id="PF00201">
    <property type="entry name" value="UDPGT"/>
    <property type="match status" value="1"/>
</dbReference>
<dbReference type="InterPro" id="IPR002213">
    <property type="entry name" value="UDP_glucos_trans"/>
</dbReference>
<dbReference type="PANTHER" id="PTHR48046:SF1">
    <property type="entry name" value="GLYCOSYLTRANSFERASE-RELATED"/>
    <property type="match status" value="1"/>
</dbReference>
<evidence type="ECO:0000256" key="3">
    <source>
        <dbReference type="ARBA" id="ARBA00022679"/>
    </source>
</evidence>
<comment type="caution">
    <text evidence="6">The sequence shown here is derived from an EMBL/GenBank/DDBJ whole genome shotgun (WGS) entry which is preliminary data.</text>
</comment>
<evidence type="ECO:0000256" key="2">
    <source>
        <dbReference type="ARBA" id="ARBA00022676"/>
    </source>
</evidence>
<evidence type="ECO:0000256" key="1">
    <source>
        <dbReference type="ARBA" id="ARBA00009995"/>
    </source>
</evidence>
<sequence>MEDSTKTHAVLLSSPGLGHLIPVLELGKRLRTLNFKVTIFVVSSRTSAAESQVIESFMSLNLCEVILLPSPDISHIVDPEAAVITRLSVVMRETRPAFSSAISALSSPPTVLIVDLFGSDNLEVADEFKIPKFVYIASHAWFLALTLYLPVLHERVKGEYVDEKNALFIPGCKPLLPEDVIHPMLRRSDQQYLEYLNIGINIPVSDGILVNTWEELEPATLAALRDHKLWGDISKAPIFPVGPMVTPTSPIDSNKTEVFDWLEKQPIESVLYVSFGSGGLLSNEQMVELAYGLELSQQRFIWVVRPPVQKKSSDGSFFTVGNSSNANEGLASYLPEGFLDRTKNVGFMVLDWAPQVEILRHESVGGFLSHCGWNSTLESITNGVPLIAWPLYAEQRMNAALLAEEMKIAVRPKTLPWKGIVGREEIKMMVETLMVEEEGNAMRGRVKELKSSGETAWNDNVMVMLNMEGQAMKMRVKELKNSEEKGLNKGSSSFNSLSQVDKDCMFHHLP</sequence>
<dbReference type="EMBL" id="JBBPBM010000055">
    <property type="protein sequence ID" value="KAK8517600.1"/>
    <property type="molecule type" value="Genomic_DNA"/>
</dbReference>
<dbReference type="Proteomes" id="UP001472677">
    <property type="component" value="Unassembled WGS sequence"/>
</dbReference>
<comment type="similarity">
    <text evidence="1 4">Belongs to the UDP-glycosyltransferase family.</text>
</comment>
<reference evidence="6 7" key="1">
    <citation type="journal article" date="2024" name="G3 (Bethesda)">
        <title>Genome assembly of Hibiscus sabdariffa L. provides insights into metabolisms of medicinal natural products.</title>
        <authorList>
            <person name="Kim T."/>
        </authorList>
    </citation>
    <scope>NUCLEOTIDE SEQUENCE [LARGE SCALE GENOMIC DNA]</scope>
    <source>
        <strain evidence="6">TK-2024</strain>
        <tissue evidence="6">Old leaves</tissue>
    </source>
</reference>
<proteinExistence type="inferred from homology"/>
<dbReference type="PANTHER" id="PTHR48046">
    <property type="entry name" value="UDP-GLYCOSYLTRANSFERASE 72E1"/>
    <property type="match status" value="1"/>
</dbReference>
<accession>A0ABR2CEF0</accession>
<dbReference type="EC" id="2.4.1.-" evidence="5"/>
<name>A0ABR2CEF0_9ROSI</name>
<protein>
    <recommendedName>
        <fullName evidence="5">Glycosyltransferase</fullName>
        <ecNumber evidence="5">2.4.1.-</ecNumber>
    </recommendedName>
</protein>
<organism evidence="6 7">
    <name type="scientific">Hibiscus sabdariffa</name>
    <name type="common">roselle</name>
    <dbReference type="NCBI Taxonomy" id="183260"/>
    <lineage>
        <taxon>Eukaryota</taxon>
        <taxon>Viridiplantae</taxon>
        <taxon>Streptophyta</taxon>
        <taxon>Embryophyta</taxon>
        <taxon>Tracheophyta</taxon>
        <taxon>Spermatophyta</taxon>
        <taxon>Magnoliopsida</taxon>
        <taxon>eudicotyledons</taxon>
        <taxon>Gunneridae</taxon>
        <taxon>Pentapetalae</taxon>
        <taxon>rosids</taxon>
        <taxon>malvids</taxon>
        <taxon>Malvales</taxon>
        <taxon>Malvaceae</taxon>
        <taxon>Malvoideae</taxon>
        <taxon>Hibiscus</taxon>
    </lineage>
</organism>
<keyword evidence="3 4" id="KW-0808">Transferase</keyword>
<evidence type="ECO:0000313" key="6">
    <source>
        <dbReference type="EMBL" id="KAK8517600.1"/>
    </source>
</evidence>
<evidence type="ECO:0000256" key="5">
    <source>
        <dbReference type="RuleBase" id="RU362057"/>
    </source>
</evidence>
<evidence type="ECO:0000313" key="7">
    <source>
        <dbReference type="Proteomes" id="UP001472677"/>
    </source>
</evidence>
<keyword evidence="2 4" id="KW-0328">Glycosyltransferase</keyword>
<dbReference type="SUPFAM" id="SSF53756">
    <property type="entry name" value="UDP-Glycosyltransferase/glycogen phosphorylase"/>
    <property type="match status" value="1"/>
</dbReference>